<sequence length="115" mass="12229">MKPLVKRLAIGLSATFLFAGQSAMTFAQTPASTPHASRAEARKANHILEHNVLIALEKEKLDVVDVRVIAKHGDVGLDGEVPNSTDIDKAATIAGQVPGVNSVKNYLTVYEEGGH</sequence>
<evidence type="ECO:0000313" key="4">
    <source>
        <dbReference type="Proteomes" id="UP000295727"/>
    </source>
</evidence>
<dbReference type="InterPro" id="IPR007055">
    <property type="entry name" value="BON_dom"/>
</dbReference>
<accession>A0A4P7D4M5</accession>
<reference evidence="3 4" key="1">
    <citation type="submission" date="2019-03" db="EMBL/GenBank/DDBJ databases">
        <title>Paraburkholderia sp. 7MH5, isolated from subtropical forest soil.</title>
        <authorList>
            <person name="Gao Z.-H."/>
            <person name="Qiu L.-H."/>
        </authorList>
    </citation>
    <scope>NUCLEOTIDE SEQUENCE [LARGE SCALE GENOMIC DNA]</scope>
    <source>
        <strain evidence="3 4">7MH5</strain>
    </source>
</reference>
<feature type="chain" id="PRO_5020998722" evidence="1">
    <location>
        <begin position="28"/>
        <end position="115"/>
    </location>
</feature>
<keyword evidence="1" id="KW-0732">Signal</keyword>
<dbReference type="Proteomes" id="UP000295727">
    <property type="component" value="Chromosome 4"/>
</dbReference>
<protein>
    <submittedName>
        <fullName evidence="3">BON domain-containing protein</fullName>
    </submittedName>
</protein>
<feature type="domain" description="BON" evidence="2">
    <location>
        <begin position="44"/>
        <end position="111"/>
    </location>
</feature>
<keyword evidence="4" id="KW-1185">Reference proteome</keyword>
<proteinExistence type="predicted"/>
<organism evidence="3 4">
    <name type="scientific">Paraburkholderia pallida</name>
    <dbReference type="NCBI Taxonomy" id="2547399"/>
    <lineage>
        <taxon>Bacteria</taxon>
        <taxon>Pseudomonadati</taxon>
        <taxon>Pseudomonadota</taxon>
        <taxon>Betaproteobacteria</taxon>
        <taxon>Burkholderiales</taxon>
        <taxon>Burkholderiaceae</taxon>
        <taxon>Paraburkholderia</taxon>
    </lineage>
</organism>
<feature type="signal peptide" evidence="1">
    <location>
        <begin position="1"/>
        <end position="27"/>
    </location>
</feature>
<dbReference type="Pfam" id="PF04972">
    <property type="entry name" value="BON"/>
    <property type="match status" value="1"/>
</dbReference>
<dbReference type="Gene3D" id="3.30.1340.30">
    <property type="match status" value="1"/>
</dbReference>
<gene>
    <name evidence="3" type="ORF">E1956_42440</name>
</gene>
<dbReference type="OrthoDB" id="9115212at2"/>
<name>A0A4P7D4M5_9BURK</name>
<dbReference type="AlphaFoldDB" id="A0A4P7D4M5"/>
<dbReference type="PROSITE" id="PS50914">
    <property type="entry name" value="BON"/>
    <property type="match status" value="1"/>
</dbReference>
<dbReference type="KEGG" id="ppai:E1956_42440"/>
<dbReference type="RefSeq" id="WP_134759460.1">
    <property type="nucleotide sequence ID" value="NZ_CP038151.1"/>
</dbReference>
<dbReference type="EMBL" id="CP038151">
    <property type="protein sequence ID" value="QBR03751.1"/>
    <property type="molecule type" value="Genomic_DNA"/>
</dbReference>
<evidence type="ECO:0000313" key="3">
    <source>
        <dbReference type="EMBL" id="QBR03751.1"/>
    </source>
</evidence>
<evidence type="ECO:0000256" key="1">
    <source>
        <dbReference type="SAM" id="SignalP"/>
    </source>
</evidence>
<evidence type="ECO:0000259" key="2">
    <source>
        <dbReference type="PROSITE" id="PS50914"/>
    </source>
</evidence>